<evidence type="ECO:0000256" key="7">
    <source>
        <dbReference type="SAM" id="Phobius"/>
    </source>
</evidence>
<dbReference type="SUPFAM" id="SSF103473">
    <property type="entry name" value="MFS general substrate transporter"/>
    <property type="match status" value="1"/>
</dbReference>
<feature type="transmembrane region" description="Helical" evidence="7">
    <location>
        <begin position="18"/>
        <end position="40"/>
    </location>
</feature>
<dbReference type="EMBL" id="JACBZT010000001">
    <property type="protein sequence ID" value="NYJ04465.1"/>
    <property type="molecule type" value="Genomic_DNA"/>
</dbReference>
<dbReference type="Gene3D" id="1.20.1250.20">
    <property type="entry name" value="MFS general substrate transporter like domains"/>
    <property type="match status" value="2"/>
</dbReference>
<accession>A0A853C968</accession>
<sequence length="474" mass="48538">MSGQQAAVEPIGTVSRGLALLVAGAMFMEIMDGTVIAPAAPHIGESFGVPAVAVNVAITAYVLSVAVLIPISGWLADRYGARRIFTTAVAVFTVASIGCAAAPSLALLVAARVLMGVGGAMMVPVGRLVVLRTTAKTDLIRAIAYLTWPALVAPVIAPALGGILSTYASWRWIFLINVPLGIAGFALALRLVPDVRAPEGRPLDWRGFALVAVGTAALVVGLESIGSTHPHWAPAVLGLAIAAVALGAAVRYLLRTDRPLVDLRVLRIATYRVTALAGSGYRAAITAIPFLLPLFFQLGFGWTAAQAGLVVIALFVGNIAIKPATTPLLRRFGIRPVMVASILAGAVFLVGMAFLQPTTSLPVVLVLLLASGVARSVGFTAYNTVAFGDVPAERMTPANTLLSTLQELGGGLGVAVGALLVRLGEPVAAATGLGEGTGVAFRVAFVLLAVLLLGPLVAALRLPRTAGAVVTGRG</sequence>
<evidence type="ECO:0000256" key="2">
    <source>
        <dbReference type="ARBA" id="ARBA00022448"/>
    </source>
</evidence>
<feature type="transmembrane region" description="Helical" evidence="7">
    <location>
        <begin position="275"/>
        <end position="296"/>
    </location>
</feature>
<keyword evidence="6 7" id="KW-0472">Membrane</keyword>
<evidence type="ECO:0000256" key="1">
    <source>
        <dbReference type="ARBA" id="ARBA00004651"/>
    </source>
</evidence>
<comment type="caution">
    <text evidence="9">The sequence shown here is derived from an EMBL/GenBank/DDBJ whole genome shotgun (WGS) entry which is preliminary data.</text>
</comment>
<evidence type="ECO:0000256" key="6">
    <source>
        <dbReference type="ARBA" id="ARBA00023136"/>
    </source>
</evidence>
<reference evidence="9 10" key="1">
    <citation type="submission" date="2020-07" db="EMBL/GenBank/DDBJ databases">
        <title>Sequencing the genomes of 1000 actinobacteria strains.</title>
        <authorList>
            <person name="Klenk H.-P."/>
        </authorList>
    </citation>
    <scope>NUCLEOTIDE SEQUENCE [LARGE SCALE GENOMIC DNA]</scope>
    <source>
        <strain evidence="9 10">DSM 104001</strain>
    </source>
</reference>
<feature type="transmembrane region" description="Helical" evidence="7">
    <location>
        <begin position="52"/>
        <end position="72"/>
    </location>
</feature>
<protein>
    <submittedName>
        <fullName evidence="9">EmrB/QacA subfamily drug resistance transporter</fullName>
    </submittedName>
</protein>
<dbReference type="PROSITE" id="PS50850">
    <property type="entry name" value="MFS"/>
    <property type="match status" value="1"/>
</dbReference>
<feature type="transmembrane region" description="Helical" evidence="7">
    <location>
        <begin position="170"/>
        <end position="193"/>
    </location>
</feature>
<evidence type="ECO:0000313" key="10">
    <source>
        <dbReference type="Proteomes" id="UP000541969"/>
    </source>
</evidence>
<feature type="transmembrane region" description="Helical" evidence="7">
    <location>
        <begin position="232"/>
        <end position="254"/>
    </location>
</feature>
<feature type="domain" description="Major facilitator superfamily (MFS) profile" evidence="8">
    <location>
        <begin position="18"/>
        <end position="466"/>
    </location>
</feature>
<feature type="transmembrane region" description="Helical" evidence="7">
    <location>
        <begin position="440"/>
        <end position="460"/>
    </location>
</feature>
<dbReference type="InterPro" id="IPR020846">
    <property type="entry name" value="MFS_dom"/>
</dbReference>
<dbReference type="PANTHER" id="PTHR42718">
    <property type="entry name" value="MAJOR FACILITATOR SUPERFAMILY MULTIDRUG TRANSPORTER MFSC"/>
    <property type="match status" value="1"/>
</dbReference>
<dbReference type="GO" id="GO:0022857">
    <property type="term" value="F:transmembrane transporter activity"/>
    <property type="evidence" value="ECO:0007669"/>
    <property type="project" value="InterPro"/>
</dbReference>
<feature type="transmembrane region" description="Helical" evidence="7">
    <location>
        <begin position="333"/>
        <end position="355"/>
    </location>
</feature>
<evidence type="ECO:0000313" key="9">
    <source>
        <dbReference type="EMBL" id="NYJ04465.1"/>
    </source>
</evidence>
<name>A0A853C968_9ACTN</name>
<keyword evidence="4 7" id="KW-0812">Transmembrane</keyword>
<feature type="transmembrane region" description="Helical" evidence="7">
    <location>
        <begin position="84"/>
        <end position="103"/>
    </location>
</feature>
<evidence type="ECO:0000256" key="5">
    <source>
        <dbReference type="ARBA" id="ARBA00022989"/>
    </source>
</evidence>
<keyword evidence="5 7" id="KW-1133">Transmembrane helix</keyword>
<dbReference type="InterPro" id="IPR036259">
    <property type="entry name" value="MFS_trans_sf"/>
</dbReference>
<feature type="transmembrane region" description="Helical" evidence="7">
    <location>
        <begin position="109"/>
        <end position="130"/>
    </location>
</feature>
<dbReference type="Pfam" id="PF07690">
    <property type="entry name" value="MFS_1"/>
    <property type="match status" value="1"/>
</dbReference>
<keyword evidence="2" id="KW-0813">Transport</keyword>
<evidence type="ECO:0000256" key="3">
    <source>
        <dbReference type="ARBA" id="ARBA00022475"/>
    </source>
</evidence>
<organism evidence="9 10">
    <name type="scientific">Petropleomorpha daqingensis</name>
    <dbReference type="NCBI Taxonomy" id="2026353"/>
    <lineage>
        <taxon>Bacteria</taxon>
        <taxon>Bacillati</taxon>
        <taxon>Actinomycetota</taxon>
        <taxon>Actinomycetes</taxon>
        <taxon>Geodermatophilales</taxon>
        <taxon>Geodermatophilaceae</taxon>
        <taxon>Petropleomorpha</taxon>
    </lineage>
</organism>
<dbReference type="GO" id="GO:0005886">
    <property type="term" value="C:plasma membrane"/>
    <property type="evidence" value="ECO:0007669"/>
    <property type="project" value="UniProtKB-SubCell"/>
</dbReference>
<keyword evidence="3" id="KW-1003">Cell membrane</keyword>
<proteinExistence type="predicted"/>
<dbReference type="InterPro" id="IPR011701">
    <property type="entry name" value="MFS"/>
</dbReference>
<evidence type="ECO:0000256" key="4">
    <source>
        <dbReference type="ARBA" id="ARBA00022692"/>
    </source>
</evidence>
<feature type="transmembrane region" description="Helical" evidence="7">
    <location>
        <begin position="400"/>
        <end position="420"/>
    </location>
</feature>
<dbReference type="AlphaFoldDB" id="A0A853C968"/>
<dbReference type="PANTHER" id="PTHR42718:SF46">
    <property type="entry name" value="BLR6921 PROTEIN"/>
    <property type="match status" value="1"/>
</dbReference>
<feature type="transmembrane region" description="Helical" evidence="7">
    <location>
        <begin position="205"/>
        <end position="226"/>
    </location>
</feature>
<feature type="transmembrane region" description="Helical" evidence="7">
    <location>
        <begin position="361"/>
        <end position="388"/>
    </location>
</feature>
<evidence type="ECO:0000259" key="8">
    <source>
        <dbReference type="PROSITE" id="PS50850"/>
    </source>
</evidence>
<feature type="transmembrane region" description="Helical" evidence="7">
    <location>
        <begin position="302"/>
        <end position="321"/>
    </location>
</feature>
<gene>
    <name evidence="9" type="ORF">GGQ55_000743</name>
</gene>
<feature type="transmembrane region" description="Helical" evidence="7">
    <location>
        <begin position="142"/>
        <end position="164"/>
    </location>
</feature>
<keyword evidence="10" id="KW-1185">Reference proteome</keyword>
<dbReference type="RefSeq" id="WP_179715181.1">
    <property type="nucleotide sequence ID" value="NZ_JACBZT010000001.1"/>
</dbReference>
<comment type="subcellular location">
    <subcellularLocation>
        <location evidence="1">Cell membrane</location>
        <topology evidence="1">Multi-pass membrane protein</topology>
    </subcellularLocation>
</comment>
<dbReference type="Proteomes" id="UP000541969">
    <property type="component" value="Unassembled WGS sequence"/>
</dbReference>